<comment type="caution">
    <text evidence="1">The sequence shown here is derived from an EMBL/GenBank/DDBJ whole genome shotgun (WGS) entry which is preliminary data.</text>
</comment>
<keyword evidence="2" id="KW-1185">Reference proteome</keyword>
<gene>
    <name evidence="1" type="ORF">GCM10018980_01930</name>
</gene>
<dbReference type="AlphaFoldDB" id="A0A919BZ68"/>
<protein>
    <submittedName>
        <fullName evidence="1">Uncharacterized protein</fullName>
    </submittedName>
</protein>
<organism evidence="1 2">
    <name type="scientific">Streptomyces capoamus</name>
    <dbReference type="NCBI Taxonomy" id="68183"/>
    <lineage>
        <taxon>Bacteria</taxon>
        <taxon>Bacillati</taxon>
        <taxon>Actinomycetota</taxon>
        <taxon>Actinomycetes</taxon>
        <taxon>Kitasatosporales</taxon>
        <taxon>Streptomycetaceae</taxon>
        <taxon>Streptomyces</taxon>
    </lineage>
</organism>
<reference evidence="2" key="1">
    <citation type="journal article" date="2019" name="Int. J. Syst. Evol. Microbiol.">
        <title>The Global Catalogue of Microorganisms (GCM) 10K type strain sequencing project: providing services to taxonomists for standard genome sequencing and annotation.</title>
        <authorList>
            <consortium name="The Broad Institute Genomics Platform"/>
            <consortium name="The Broad Institute Genome Sequencing Center for Infectious Disease"/>
            <person name="Wu L."/>
            <person name="Ma J."/>
        </authorList>
    </citation>
    <scope>NUCLEOTIDE SEQUENCE [LARGE SCALE GENOMIC DNA]</scope>
    <source>
        <strain evidence="2">JCM 4253</strain>
    </source>
</reference>
<dbReference type="EMBL" id="BNBF01000001">
    <property type="protein sequence ID" value="GHG33320.1"/>
    <property type="molecule type" value="Genomic_DNA"/>
</dbReference>
<accession>A0A919BZ68</accession>
<dbReference type="Proteomes" id="UP000619355">
    <property type="component" value="Unassembled WGS sequence"/>
</dbReference>
<dbReference type="Gene3D" id="3.10.28.20">
    <property type="entry name" value="Acetamidase/Formamidase-like domains"/>
    <property type="match status" value="1"/>
</dbReference>
<sequence>MVVDLLKDVATRWPRPESDPHIIPTGPARPLEDAFRISQLDPVRWLVRDHGFSGLDAYRFAPRAVESPQAGVCDTNCTCVAELHRQ</sequence>
<dbReference type="SUPFAM" id="SSF141130">
    <property type="entry name" value="Acetamidase/Formamidase-like"/>
    <property type="match status" value="1"/>
</dbReference>
<name>A0A919BZ68_9ACTN</name>
<evidence type="ECO:0000313" key="2">
    <source>
        <dbReference type="Proteomes" id="UP000619355"/>
    </source>
</evidence>
<evidence type="ECO:0000313" key="1">
    <source>
        <dbReference type="EMBL" id="GHG33320.1"/>
    </source>
</evidence>
<proteinExistence type="predicted"/>